<evidence type="ECO:0000256" key="6">
    <source>
        <dbReference type="SAM" id="MobiDB-lite"/>
    </source>
</evidence>
<dbReference type="PANTHER" id="PTHR30250:SF29">
    <property type="entry name" value="POLYSACCHARIDE BIOSYNTHESIS PROTEIN C-TERMINAL DOMAIN-CONTAINING PROTEIN"/>
    <property type="match status" value="1"/>
</dbReference>
<feature type="transmembrane region" description="Helical" evidence="7">
    <location>
        <begin position="216"/>
        <end position="236"/>
    </location>
</feature>
<feature type="transmembrane region" description="Helical" evidence="7">
    <location>
        <begin position="150"/>
        <end position="170"/>
    </location>
</feature>
<evidence type="ECO:0000256" key="5">
    <source>
        <dbReference type="ARBA" id="ARBA00023136"/>
    </source>
</evidence>
<feature type="transmembrane region" description="Helical" evidence="7">
    <location>
        <begin position="308"/>
        <end position="328"/>
    </location>
</feature>
<feature type="transmembrane region" description="Helical" evidence="7">
    <location>
        <begin position="349"/>
        <end position="368"/>
    </location>
</feature>
<dbReference type="Pfam" id="PF01943">
    <property type="entry name" value="Polysacc_synt"/>
    <property type="match status" value="1"/>
</dbReference>
<feature type="transmembrane region" description="Helical" evidence="7">
    <location>
        <begin position="115"/>
        <end position="138"/>
    </location>
</feature>
<feature type="transmembrane region" description="Helical" evidence="7">
    <location>
        <begin position="84"/>
        <end position="103"/>
    </location>
</feature>
<evidence type="ECO:0000256" key="3">
    <source>
        <dbReference type="ARBA" id="ARBA00022692"/>
    </source>
</evidence>
<feature type="compositionally biased region" description="Low complexity" evidence="6">
    <location>
        <begin position="23"/>
        <end position="38"/>
    </location>
</feature>
<sequence length="547" mass="60406">MNMNSKHPSRQAPPSASSTPKETSTNQTSTNSASSKGSSQQHAAFNGVVVLTLALIIVKVLSAIYRVPYQNVLGDTGLYAYQQIYPIVALGMILSMNAIPSAVTQTLGSNGQASAFSRVLIGFQLLGLAIFAIILVLAHPIAILMGDPHLAPMLRMASLSYLFIGVLGVFRGYYQSRQRMHIPAISQVIEQFIRVGIIIVAITLFTLKHWTIYQAGTLAILASALGFLGSSLYLMFTKPFPLKRQNPTAHIPWKQLLIATVIFALSQLLVIMWQFIDSFTVVHTLQSFGLQFKQAIMQKGIYDRGASFIQMGLIVTTTFSFVLIPLLTQAIEDHNRVQMNRYANASLKITILISAAAGIGLINLLPIMNQVFFKTDSLSFTLGFYMLTVICVSLIMMDIALLQVFNRIRPIMIGVIIGLVSKTILNIVLIHHFGIAGASVSTVLSLVLFVIVLHIEVMKHYRFNRMRYFILKTLFGLAIMSFVVQCVMYIMPPVGRLGGLVELLIVAVIGVGVLLVLVMLMNILGYKELKHLPFGDKLYHMKKGRRS</sequence>
<dbReference type="InterPro" id="IPR050833">
    <property type="entry name" value="Poly_Biosynth_Transport"/>
</dbReference>
<comment type="subcellular location">
    <subcellularLocation>
        <location evidence="1">Cell membrane</location>
        <topology evidence="1">Multi-pass membrane protein</topology>
    </subcellularLocation>
</comment>
<evidence type="ECO:0000313" key="9">
    <source>
        <dbReference type="Proteomes" id="UP000254047"/>
    </source>
</evidence>
<keyword evidence="3 7" id="KW-0812">Transmembrane</keyword>
<feature type="transmembrane region" description="Helical" evidence="7">
    <location>
        <begin position="435"/>
        <end position="457"/>
    </location>
</feature>
<evidence type="ECO:0000313" key="8">
    <source>
        <dbReference type="EMBL" id="SUM45130.1"/>
    </source>
</evidence>
<feature type="transmembrane region" description="Helical" evidence="7">
    <location>
        <begin position="191"/>
        <end position="210"/>
    </location>
</feature>
<feature type="region of interest" description="Disordered" evidence="6">
    <location>
        <begin position="1"/>
        <end position="38"/>
    </location>
</feature>
<organism evidence="8 9">
    <name type="scientific">Staphylococcus petrasii</name>
    <dbReference type="NCBI Taxonomy" id="1276936"/>
    <lineage>
        <taxon>Bacteria</taxon>
        <taxon>Bacillati</taxon>
        <taxon>Bacillota</taxon>
        <taxon>Bacilli</taxon>
        <taxon>Bacillales</taxon>
        <taxon>Staphylococcaceae</taxon>
        <taxon>Staphylococcus</taxon>
    </lineage>
</organism>
<dbReference type="PANTHER" id="PTHR30250">
    <property type="entry name" value="PST FAMILY PREDICTED COLANIC ACID TRANSPORTER"/>
    <property type="match status" value="1"/>
</dbReference>
<feature type="compositionally biased region" description="Polar residues" evidence="6">
    <location>
        <begin position="1"/>
        <end position="22"/>
    </location>
</feature>
<feature type="transmembrane region" description="Helical" evidence="7">
    <location>
        <begin position="503"/>
        <end position="524"/>
    </location>
</feature>
<dbReference type="EMBL" id="UHDO01000001">
    <property type="protein sequence ID" value="SUM45130.1"/>
    <property type="molecule type" value="Genomic_DNA"/>
</dbReference>
<dbReference type="CDD" id="cd13124">
    <property type="entry name" value="MATE_SpoVB_like"/>
    <property type="match status" value="1"/>
</dbReference>
<proteinExistence type="predicted"/>
<protein>
    <submittedName>
        <fullName evidence="8">Low temperature requirement B protein</fullName>
    </submittedName>
</protein>
<dbReference type="GO" id="GO:0005886">
    <property type="term" value="C:plasma membrane"/>
    <property type="evidence" value="ECO:0007669"/>
    <property type="project" value="UniProtKB-SubCell"/>
</dbReference>
<keyword evidence="2" id="KW-1003">Cell membrane</keyword>
<accession>A0A380G459</accession>
<dbReference type="Proteomes" id="UP000254047">
    <property type="component" value="Unassembled WGS sequence"/>
</dbReference>
<feature type="transmembrane region" description="Helical" evidence="7">
    <location>
        <begin position="380"/>
        <end position="404"/>
    </location>
</feature>
<evidence type="ECO:0000256" key="4">
    <source>
        <dbReference type="ARBA" id="ARBA00022989"/>
    </source>
</evidence>
<evidence type="ECO:0000256" key="7">
    <source>
        <dbReference type="SAM" id="Phobius"/>
    </source>
</evidence>
<gene>
    <name evidence="8" type="primary">ytgP_2</name>
    <name evidence="8" type="ORF">NCTC13830_02542</name>
</gene>
<evidence type="ECO:0000256" key="1">
    <source>
        <dbReference type="ARBA" id="ARBA00004651"/>
    </source>
</evidence>
<dbReference type="InterPro" id="IPR002797">
    <property type="entry name" value="Polysacc_synth"/>
</dbReference>
<feature type="transmembrane region" description="Helical" evidence="7">
    <location>
        <begin position="43"/>
        <end position="64"/>
    </location>
</feature>
<feature type="transmembrane region" description="Helical" evidence="7">
    <location>
        <begin position="256"/>
        <end position="276"/>
    </location>
</feature>
<keyword evidence="4 7" id="KW-1133">Transmembrane helix</keyword>
<feature type="transmembrane region" description="Helical" evidence="7">
    <location>
        <begin position="469"/>
        <end position="491"/>
    </location>
</feature>
<evidence type="ECO:0000256" key="2">
    <source>
        <dbReference type="ARBA" id="ARBA00022475"/>
    </source>
</evidence>
<dbReference type="AlphaFoldDB" id="A0A380G459"/>
<feature type="transmembrane region" description="Helical" evidence="7">
    <location>
        <begin position="411"/>
        <end position="429"/>
    </location>
</feature>
<reference evidence="8 9" key="1">
    <citation type="submission" date="2018-06" db="EMBL/GenBank/DDBJ databases">
        <authorList>
            <consortium name="Pathogen Informatics"/>
            <person name="Doyle S."/>
        </authorList>
    </citation>
    <scope>NUCLEOTIDE SEQUENCE [LARGE SCALE GENOMIC DNA]</scope>
    <source>
        <strain evidence="8 9">NCTC13830</strain>
    </source>
</reference>
<dbReference type="InterPro" id="IPR024923">
    <property type="entry name" value="PG_synth_SpoVB"/>
</dbReference>
<name>A0A380G459_9STAP</name>
<keyword evidence="5 7" id="KW-0472">Membrane</keyword>